<protein>
    <submittedName>
        <fullName evidence="1">Uncharacterized protein</fullName>
    </submittedName>
</protein>
<evidence type="ECO:0000313" key="2">
    <source>
        <dbReference type="Proteomes" id="UP000035909"/>
    </source>
</evidence>
<dbReference type="PATRIC" id="fig|320778.3.peg.1827"/>
<organism evidence="1 2">
    <name type="scientific">Photobacterium ganghwense</name>
    <dbReference type="NCBI Taxonomy" id="320778"/>
    <lineage>
        <taxon>Bacteria</taxon>
        <taxon>Pseudomonadati</taxon>
        <taxon>Pseudomonadota</taxon>
        <taxon>Gammaproteobacteria</taxon>
        <taxon>Vibrionales</taxon>
        <taxon>Vibrionaceae</taxon>
        <taxon>Photobacterium</taxon>
    </lineage>
</organism>
<dbReference type="Proteomes" id="UP000035909">
    <property type="component" value="Unassembled WGS sequence"/>
</dbReference>
<sequence length="122" mass="13224">MSEFNIDEVVGDVATNVRSLFDSNQPKLKAFIRSQARGSVEYAAEIAEHLVNGNIQESEAKVYLDRLEEMVTASAYVIIGSAIALFEAVWNAIVNTIWNALEAALTGVLNAALPIPDISVDD</sequence>
<gene>
    <name evidence="1" type="ORF">ABT57_08425</name>
</gene>
<dbReference type="AlphaFoldDB" id="A0A0J1HFX9"/>
<comment type="caution">
    <text evidence="1">The sequence shown here is derived from an EMBL/GenBank/DDBJ whole genome shotgun (WGS) entry which is preliminary data.</text>
</comment>
<dbReference type="OrthoDB" id="5738159at2"/>
<keyword evidence="2" id="KW-1185">Reference proteome</keyword>
<reference evidence="1 2" key="1">
    <citation type="submission" date="2015-05" db="EMBL/GenBank/DDBJ databases">
        <title>Photobacterium galathea sp. nov.</title>
        <authorList>
            <person name="Machado H."/>
            <person name="Gram L."/>
        </authorList>
    </citation>
    <scope>NUCLEOTIDE SEQUENCE [LARGE SCALE GENOMIC DNA]</scope>
    <source>
        <strain evidence="1 2">DSM 22954</strain>
    </source>
</reference>
<dbReference type="RefSeq" id="WP_047884708.1">
    <property type="nucleotide sequence ID" value="NZ_LDOU01000006.1"/>
</dbReference>
<accession>A0A0J1HFX9</accession>
<proteinExistence type="predicted"/>
<dbReference type="EMBL" id="LDOU01000006">
    <property type="protein sequence ID" value="KLV10543.1"/>
    <property type="molecule type" value="Genomic_DNA"/>
</dbReference>
<evidence type="ECO:0000313" key="1">
    <source>
        <dbReference type="EMBL" id="KLV10543.1"/>
    </source>
</evidence>
<name>A0A0J1HFX9_9GAMM</name>
<dbReference type="STRING" id="320778.ABT57_08425"/>